<dbReference type="CDD" id="cd02038">
    <property type="entry name" value="FlhG-like"/>
    <property type="match status" value="1"/>
</dbReference>
<dbReference type="InterPro" id="IPR033875">
    <property type="entry name" value="FlhG"/>
</dbReference>
<sequence length="272" mass="29693">MTQNTTLSVSILSGKGGVGKTNIALNLGYCLYRGGHPLLLMDCDLGLANLDVLLGIAPDKNMQDLLDSDAAPRDIAVPIEQGGFDFLPAASGVPELVEMDGDMRALLVRKLEPLFSNYDFLFLDLGAGINPTVLAFAAMTQLRIVIVTPEPTSLTDSYALMKVLSTQHGVRDFFVIVNQAESRKEETQTFERLAAACRKFLDIEPQFLGGVRLDKALPDAVRKQKPLMRVAPQSPAAQDLFSIAVKLQRMRAALLPELADRHPLRALSDEAY</sequence>
<dbReference type="Gene3D" id="3.40.50.300">
    <property type="entry name" value="P-loop containing nucleotide triphosphate hydrolases"/>
    <property type="match status" value="1"/>
</dbReference>
<evidence type="ECO:0000313" key="5">
    <source>
        <dbReference type="Proteomes" id="UP001194469"/>
    </source>
</evidence>
<evidence type="ECO:0000259" key="3">
    <source>
        <dbReference type="Pfam" id="PF01656"/>
    </source>
</evidence>
<protein>
    <submittedName>
        <fullName evidence="4">MinD/ParA family protein</fullName>
    </submittedName>
</protein>
<proteinExistence type="predicted"/>
<dbReference type="PANTHER" id="PTHR43384">
    <property type="entry name" value="SEPTUM SITE-DETERMINING PROTEIN MIND HOMOLOG, CHLOROPLASTIC-RELATED"/>
    <property type="match status" value="1"/>
</dbReference>
<dbReference type="InterPro" id="IPR050625">
    <property type="entry name" value="ParA/MinD_ATPase"/>
</dbReference>
<dbReference type="EMBL" id="VRYY01000070">
    <property type="protein sequence ID" value="MBG3876074.1"/>
    <property type="molecule type" value="Genomic_DNA"/>
</dbReference>
<feature type="domain" description="CobQ/CobB/MinD/ParA nucleotide binding" evidence="3">
    <location>
        <begin position="10"/>
        <end position="227"/>
    </location>
</feature>
<reference evidence="4 5" key="1">
    <citation type="submission" date="2019-08" db="EMBL/GenBank/DDBJ databases">
        <authorList>
            <person name="Luo N."/>
        </authorList>
    </citation>
    <scope>NUCLEOTIDE SEQUENCE [LARGE SCALE GENOMIC DNA]</scope>
    <source>
        <strain evidence="4 5">NCIMB 9442</strain>
    </source>
</reference>
<keyword evidence="1" id="KW-0547">Nucleotide-binding</keyword>
<dbReference type="SUPFAM" id="SSF52540">
    <property type="entry name" value="P-loop containing nucleoside triphosphate hydrolases"/>
    <property type="match status" value="1"/>
</dbReference>
<comment type="caution">
    <text evidence="4">The sequence shown here is derived from an EMBL/GenBank/DDBJ whole genome shotgun (WGS) entry which is preliminary data.</text>
</comment>
<keyword evidence="2" id="KW-0067">ATP-binding</keyword>
<accession>A0ABS0J0Z7</accession>
<evidence type="ECO:0000313" key="4">
    <source>
        <dbReference type="EMBL" id="MBG3876074.1"/>
    </source>
</evidence>
<dbReference type="RefSeq" id="WP_196608284.1">
    <property type="nucleotide sequence ID" value="NZ_VRYY01000070.1"/>
</dbReference>
<dbReference type="Pfam" id="PF01656">
    <property type="entry name" value="CbiA"/>
    <property type="match status" value="1"/>
</dbReference>
<name>A0ABS0J0Z7_9BACT</name>
<dbReference type="PIRSF" id="PIRSF003092">
    <property type="entry name" value="MinD"/>
    <property type="match status" value="1"/>
</dbReference>
<organism evidence="4 5">
    <name type="scientific">Nitratidesulfovibrio oxamicus</name>
    <dbReference type="NCBI Taxonomy" id="32016"/>
    <lineage>
        <taxon>Bacteria</taxon>
        <taxon>Pseudomonadati</taxon>
        <taxon>Thermodesulfobacteriota</taxon>
        <taxon>Desulfovibrionia</taxon>
        <taxon>Desulfovibrionales</taxon>
        <taxon>Desulfovibrionaceae</taxon>
        <taxon>Nitratidesulfovibrio</taxon>
    </lineage>
</organism>
<evidence type="ECO:0000256" key="1">
    <source>
        <dbReference type="ARBA" id="ARBA00022741"/>
    </source>
</evidence>
<dbReference type="InterPro" id="IPR025501">
    <property type="entry name" value="MinD_FleN"/>
</dbReference>
<keyword evidence="5" id="KW-1185">Reference proteome</keyword>
<dbReference type="InterPro" id="IPR027417">
    <property type="entry name" value="P-loop_NTPase"/>
</dbReference>
<dbReference type="InterPro" id="IPR002586">
    <property type="entry name" value="CobQ/CobB/MinD/ParA_Nub-bd_dom"/>
</dbReference>
<gene>
    <name evidence="4" type="ORF">FVW20_03280</name>
</gene>
<evidence type="ECO:0000256" key="2">
    <source>
        <dbReference type="ARBA" id="ARBA00022840"/>
    </source>
</evidence>
<dbReference type="PANTHER" id="PTHR43384:SF4">
    <property type="entry name" value="CELLULOSE BIOSYNTHESIS PROTEIN BCSQ-RELATED"/>
    <property type="match status" value="1"/>
</dbReference>
<dbReference type="Proteomes" id="UP001194469">
    <property type="component" value="Unassembled WGS sequence"/>
</dbReference>